<dbReference type="EMBL" id="BPUB01000001">
    <property type="protein sequence ID" value="GJG58264.1"/>
    <property type="molecule type" value="Genomic_DNA"/>
</dbReference>
<comment type="caution">
    <text evidence="2">The sequence shown here is derived from an EMBL/GenBank/DDBJ whole genome shotgun (WGS) entry which is preliminary data.</text>
</comment>
<proteinExistence type="predicted"/>
<evidence type="ECO:0000313" key="3">
    <source>
        <dbReference type="Proteomes" id="UP000825483"/>
    </source>
</evidence>
<dbReference type="AlphaFoldDB" id="A0A9R1CX60"/>
<dbReference type="PANTHER" id="PTHR23143">
    <property type="entry name" value="TRICHOHYALIN-RELATED"/>
    <property type="match status" value="1"/>
</dbReference>
<keyword evidence="3" id="KW-1185">Reference proteome</keyword>
<evidence type="ECO:0000313" key="2">
    <source>
        <dbReference type="EMBL" id="GJG58264.1"/>
    </source>
</evidence>
<dbReference type="PANTHER" id="PTHR23143:SF30">
    <property type="entry name" value="SPERMATID ASSOCIATED LIKE"/>
    <property type="match status" value="1"/>
</dbReference>
<dbReference type="Gene3D" id="1.20.5.340">
    <property type="match status" value="1"/>
</dbReference>
<sequence>MIYVANPIYDSVFKYLMEDERVAKTVLSALLKKDVVSVELRPHEYANETNDKISMFRIDFGARIRTGENETELILIELQKTWVETETLRFRQYLGAQYSDKNNIDKQKGDHKGFAYPMVTIYIMGHRVGDIDVPVLYVSHKAYDYDGHEVKKGMPDPFVESLVHDSIIVQIPLLHGVINNRLDKVLSVLDQTKRDKDDPHLLCLDESVYADNNDMNYIVHRLTAAASNPLMRQNMNVEDEYYSAIEDRDTAIMSRDKKIKEQDGKIKEQNGKIKEQNGKIKEQDGKIKEQDGKIKEQDGKIKEQREQLNQQSEQLSNLKRILKEQGLSDAQIEQMMSNK</sequence>
<feature type="region of interest" description="Disordered" evidence="1">
    <location>
        <begin position="256"/>
        <end position="312"/>
    </location>
</feature>
<name>A0A9R1CX60_9BACT</name>
<evidence type="ECO:0000256" key="1">
    <source>
        <dbReference type="SAM" id="MobiDB-lite"/>
    </source>
</evidence>
<dbReference type="InterPro" id="IPR026737">
    <property type="entry name" value="GOLGA6L"/>
</dbReference>
<dbReference type="Proteomes" id="UP000825483">
    <property type="component" value="Unassembled WGS sequence"/>
</dbReference>
<reference evidence="2" key="1">
    <citation type="journal article" date="2022" name="Int. J. Syst. Evol. Microbiol.">
        <title>Prevotella lacticifex sp. nov., isolated from the rumen of cows.</title>
        <authorList>
            <person name="Shinkai T."/>
            <person name="Ikeyama N."/>
            <person name="Kumagai M."/>
            <person name="Ohmori H."/>
            <person name="Sakamoto M."/>
            <person name="Ohkuma M."/>
            <person name="Mitsumori M."/>
        </authorList>
    </citation>
    <scope>NUCLEOTIDE SEQUENCE</scope>
    <source>
        <strain evidence="2">R5076</strain>
    </source>
</reference>
<feature type="compositionally biased region" description="Basic and acidic residues" evidence="1">
    <location>
        <begin position="256"/>
        <end position="306"/>
    </location>
</feature>
<organism evidence="2 3">
    <name type="scientific">Prevotella lacticifex</name>
    <dbReference type="NCBI Taxonomy" id="2854755"/>
    <lineage>
        <taxon>Bacteria</taxon>
        <taxon>Pseudomonadati</taxon>
        <taxon>Bacteroidota</taxon>
        <taxon>Bacteroidia</taxon>
        <taxon>Bacteroidales</taxon>
        <taxon>Prevotellaceae</taxon>
        <taxon>Prevotella</taxon>
    </lineage>
</organism>
<dbReference type="GeneID" id="72468046"/>
<accession>A0A9R1CX60</accession>
<evidence type="ECO:0008006" key="4">
    <source>
        <dbReference type="Google" id="ProtNLM"/>
    </source>
</evidence>
<gene>
    <name evidence="2" type="ORF">PRLR5076_11150</name>
</gene>
<protein>
    <recommendedName>
        <fullName evidence="4">Rpn family recombination-promoting nuclease/putative transposase</fullName>
    </recommendedName>
</protein>
<dbReference type="RefSeq" id="WP_223929737.1">
    <property type="nucleotide sequence ID" value="NZ_BPTU01000003.1"/>
</dbReference>